<proteinExistence type="predicted"/>
<reference evidence="1 2" key="1">
    <citation type="submission" date="2018-08" db="EMBL/GenBank/DDBJ databases">
        <title>Recombination of ecologically and evolutionarily significant loci maintains genetic cohesion in the Pseudomonas syringae species complex.</title>
        <authorList>
            <person name="Dillon M."/>
            <person name="Thakur S."/>
            <person name="Almeida R.N.D."/>
            <person name="Weir B.S."/>
            <person name="Guttman D.S."/>
        </authorList>
    </citation>
    <scope>NUCLEOTIDE SEQUENCE [LARGE SCALE GENOMIC DNA]</scope>
    <source>
        <strain evidence="1 2">ICMP 11281</strain>
    </source>
</reference>
<evidence type="ECO:0000313" key="1">
    <source>
        <dbReference type="EMBL" id="RMV44432.1"/>
    </source>
</evidence>
<comment type="caution">
    <text evidence="1">The sequence shown here is derived from an EMBL/GenBank/DDBJ whole genome shotgun (WGS) entry which is preliminary data.</text>
</comment>
<protein>
    <submittedName>
        <fullName evidence="1">Uncharacterized protein</fullName>
    </submittedName>
</protein>
<dbReference type="RefSeq" id="WP_172679544.1">
    <property type="nucleotide sequence ID" value="NZ_LGLG01000340.1"/>
</dbReference>
<evidence type="ECO:0000313" key="2">
    <source>
        <dbReference type="Proteomes" id="UP000271631"/>
    </source>
</evidence>
<dbReference type="AlphaFoldDB" id="A0A0N0WTJ5"/>
<accession>A0A0N0WTJ5</accession>
<dbReference type="EMBL" id="RBUQ01000004">
    <property type="protein sequence ID" value="RMV44432.1"/>
    <property type="molecule type" value="Genomic_DNA"/>
</dbReference>
<dbReference type="Proteomes" id="UP000271631">
    <property type="component" value="Unassembled WGS sequence"/>
</dbReference>
<organism evidence="1 2">
    <name type="scientific">Pseudomonas syringae pv. maculicola</name>
    <dbReference type="NCBI Taxonomy" id="59511"/>
    <lineage>
        <taxon>Bacteria</taxon>
        <taxon>Pseudomonadati</taxon>
        <taxon>Pseudomonadota</taxon>
        <taxon>Gammaproteobacteria</taxon>
        <taxon>Pseudomonadales</taxon>
        <taxon>Pseudomonadaceae</taxon>
        <taxon>Pseudomonas</taxon>
    </lineage>
</organism>
<sequence length="56" mass="6074">MSQPIVKSLIDEQLADIERSLSIVSAGLPREIPVSALPPKLVEAVKTGRLAVRPRQ</sequence>
<gene>
    <name evidence="1" type="ORF">ALP13_02740</name>
</gene>
<name>A0A0N0WTJ5_PSEYM</name>